<name>A0A5J4T8R2_9EUKA</name>
<dbReference type="Proteomes" id="UP000324800">
    <property type="component" value="Unassembled WGS sequence"/>
</dbReference>
<sequence>MELKRIQLDSLLLVTIYIEGRNSADSDVWHNLGLAETCDVGQGAAIFADGQTTIQISGLTIRTFEGPAIRALNDTNVTIDMYTILGSNGLRNMNILSSMQINVVCEEGISTTTIDIDFDNIISLLQSRNGWIFYLQENSCNIKTTYKGESAQSRYHPYIYSTSITIQNTNQRADITVEGKF</sequence>
<dbReference type="EMBL" id="SNRW01035746">
    <property type="protein sequence ID" value="KAA6354764.1"/>
    <property type="molecule type" value="Genomic_DNA"/>
</dbReference>
<evidence type="ECO:0000313" key="1">
    <source>
        <dbReference type="EMBL" id="KAA6354764.1"/>
    </source>
</evidence>
<gene>
    <name evidence="1" type="ORF">EZS28_049709</name>
</gene>
<accession>A0A5J4T8R2</accession>
<reference evidence="1 2" key="1">
    <citation type="submission" date="2019-03" db="EMBL/GenBank/DDBJ databases">
        <title>Single cell metagenomics reveals metabolic interactions within the superorganism composed of flagellate Streblomastix strix and complex community of Bacteroidetes bacteria on its surface.</title>
        <authorList>
            <person name="Treitli S.C."/>
            <person name="Kolisko M."/>
            <person name="Husnik F."/>
            <person name="Keeling P."/>
            <person name="Hampl V."/>
        </authorList>
    </citation>
    <scope>NUCLEOTIDE SEQUENCE [LARGE SCALE GENOMIC DNA]</scope>
    <source>
        <strain evidence="1">ST1C</strain>
    </source>
</reference>
<dbReference type="AlphaFoldDB" id="A0A5J4T8R2"/>
<organism evidence="1 2">
    <name type="scientific">Streblomastix strix</name>
    <dbReference type="NCBI Taxonomy" id="222440"/>
    <lineage>
        <taxon>Eukaryota</taxon>
        <taxon>Metamonada</taxon>
        <taxon>Preaxostyla</taxon>
        <taxon>Oxymonadida</taxon>
        <taxon>Streblomastigidae</taxon>
        <taxon>Streblomastix</taxon>
    </lineage>
</organism>
<protein>
    <submittedName>
        <fullName evidence="1">Uncharacterized protein</fullName>
    </submittedName>
</protein>
<comment type="caution">
    <text evidence="1">The sequence shown here is derived from an EMBL/GenBank/DDBJ whole genome shotgun (WGS) entry which is preliminary data.</text>
</comment>
<evidence type="ECO:0000313" key="2">
    <source>
        <dbReference type="Proteomes" id="UP000324800"/>
    </source>
</evidence>
<proteinExistence type="predicted"/>